<dbReference type="AlphaFoldDB" id="K1L2B8"/>
<reference evidence="1 2" key="1">
    <citation type="journal article" date="2012" name="J. Bacteriol.">
        <title>Draft Genome Sequence of Cecembia lonarensis Strain LW9T, Isolated from Lonar Lake, a Haloalkaline Lake in India.</title>
        <authorList>
            <person name="Shivaji S."/>
            <person name="Ara S."/>
            <person name="Singh A."/>
            <person name="Pinnaka A.K."/>
        </authorList>
    </citation>
    <scope>NUCLEOTIDE SEQUENCE [LARGE SCALE GENOMIC DNA]</scope>
    <source>
        <strain evidence="1 2">LW9</strain>
    </source>
</reference>
<organism evidence="1 2">
    <name type="scientific">Cecembia lonarensis (strain CCUG 58316 / KCTC 22772 / LW9)</name>
    <dbReference type="NCBI Taxonomy" id="1225176"/>
    <lineage>
        <taxon>Bacteria</taxon>
        <taxon>Pseudomonadati</taxon>
        <taxon>Bacteroidota</taxon>
        <taxon>Cytophagia</taxon>
        <taxon>Cytophagales</taxon>
        <taxon>Cyclobacteriaceae</taxon>
        <taxon>Cecembia</taxon>
    </lineage>
</organism>
<name>K1L2B8_CECL9</name>
<protein>
    <submittedName>
        <fullName evidence="1">Uncharacterized protein</fullName>
    </submittedName>
</protein>
<evidence type="ECO:0000313" key="1">
    <source>
        <dbReference type="EMBL" id="EKB50565.1"/>
    </source>
</evidence>
<dbReference type="PATRIC" id="fig|1225176.3.peg.821"/>
<comment type="caution">
    <text evidence="1">The sequence shown here is derived from an EMBL/GenBank/DDBJ whole genome shotgun (WGS) entry which is preliminary data.</text>
</comment>
<gene>
    <name evidence="1" type="ORF">B879_00768</name>
</gene>
<dbReference type="EMBL" id="AMGM01000007">
    <property type="protein sequence ID" value="EKB50565.1"/>
    <property type="molecule type" value="Genomic_DNA"/>
</dbReference>
<sequence length="81" mass="9887">MMSREEFRALPLHKKIQVLYTEGTFIVAIRYYSHKVNLYLLGEEYIEVFYNHKLDKIDQIDYLNTSHTRMKFYLDQIQLPI</sequence>
<keyword evidence="2" id="KW-1185">Reference proteome</keyword>
<accession>K1L2B8</accession>
<evidence type="ECO:0000313" key="2">
    <source>
        <dbReference type="Proteomes" id="UP000004478"/>
    </source>
</evidence>
<dbReference type="Proteomes" id="UP000004478">
    <property type="component" value="Unassembled WGS sequence"/>
</dbReference>
<proteinExistence type="predicted"/>